<evidence type="ECO:0000313" key="2">
    <source>
        <dbReference type="Proteomes" id="UP000489961"/>
    </source>
</evidence>
<organism evidence="1 2">
    <name type="scientific">Acinetobacter bouvetii</name>
    <dbReference type="NCBI Taxonomy" id="202951"/>
    <lineage>
        <taxon>Bacteria</taxon>
        <taxon>Pseudomonadati</taxon>
        <taxon>Pseudomonadota</taxon>
        <taxon>Gammaproteobacteria</taxon>
        <taxon>Moraxellales</taxon>
        <taxon>Moraxellaceae</taxon>
        <taxon>Acinetobacter</taxon>
    </lineage>
</organism>
<reference evidence="1 2" key="1">
    <citation type="submission" date="2020-02" db="EMBL/GenBank/DDBJ databases">
        <authorList>
            <person name="Chaudhuri R."/>
        </authorList>
    </citation>
    <scope>NUCLEOTIDE SEQUENCE [LARGE SCALE GENOMIC DNA]</scope>
    <source>
        <strain evidence="1">SFB21</strain>
    </source>
</reference>
<name>A0A811G9C0_9GAMM</name>
<proteinExistence type="predicted"/>
<gene>
    <name evidence="1" type="ORF">SFB21_0548</name>
</gene>
<dbReference type="Proteomes" id="UP000489961">
    <property type="component" value="Unassembled WGS sequence"/>
</dbReference>
<comment type="caution">
    <text evidence="1">The sequence shown here is derived from an EMBL/GenBank/DDBJ whole genome shotgun (WGS) entry which is preliminary data.</text>
</comment>
<dbReference type="AlphaFoldDB" id="A0A811G9C0"/>
<evidence type="ECO:0000313" key="1">
    <source>
        <dbReference type="EMBL" id="CAB1209412.1"/>
    </source>
</evidence>
<sequence length="367" mass="43502">MQKKGFFLLHMPKLTDTQKAVLNIMDFLFIQDVESIASFDQVKNELNADVLSKIDYINSLRGDYGKKAELYKHYLLCSLELMLNLPFKDKDSIDEENLNKTKFILDEIIDGLLKNSFYEDEFLDDINGLFKYCESLRLDERAVYKLVRQVLYFDYDNVSIVAYKRFLDLGILHTENYKPDKSTIDKKYLEDVFLRSMLFIEFEIVKRQYDDFKYFENNRISIDLKVSIEEMEQIFALIRRVKRSISNDGFGTILEVDINNKKEIEKYIVGLNEVLGHETLFFKNIPACIGLIGCWFLIHAKETMLERPTYYDLFDEDLNSSSRKLPCDNIARAEILKYGFELQKRTLHSRYIDFYENYENIRASLIF</sequence>
<accession>A0A811G9C0</accession>
<protein>
    <submittedName>
        <fullName evidence="1">Uncharacterized protein</fullName>
    </submittedName>
</protein>
<dbReference type="EMBL" id="CADDTS010000009">
    <property type="protein sequence ID" value="CAB1209412.1"/>
    <property type="molecule type" value="Genomic_DNA"/>
</dbReference>